<sequence>MAELQNWQEIKVHPRLAKMLGTARYLVLNLAQEKKQSIPPEQLDLVLVGVMRRRFEKCLGELWEEVIAELSKGS</sequence>
<dbReference type="Proteomes" id="UP001268256">
    <property type="component" value="Unassembled WGS sequence"/>
</dbReference>
<reference evidence="2" key="1">
    <citation type="submission" date="2023-07" db="EMBL/GenBank/DDBJ databases">
        <authorList>
            <person name="Luz R."/>
            <person name="Cordeiro R."/>
            <person name="Fonseca A."/>
            <person name="Goncalves V."/>
        </authorList>
    </citation>
    <scope>NUCLEOTIDE SEQUENCE [LARGE SCALE GENOMIC DNA]</scope>
    <source>
        <strain evidence="2">BACA0444</strain>
    </source>
</reference>
<protein>
    <submittedName>
        <fullName evidence="1">Uncharacterized protein</fullName>
    </submittedName>
</protein>
<dbReference type="EMBL" id="JAVMIP010000008">
    <property type="protein sequence ID" value="MDS3861037.1"/>
    <property type="molecule type" value="Genomic_DNA"/>
</dbReference>
<dbReference type="AlphaFoldDB" id="A0AAE4FT27"/>
<accession>A0AAE4FT27</accession>
<comment type="caution">
    <text evidence="1">The sequence shown here is derived from an EMBL/GenBank/DDBJ whole genome shotgun (WGS) entry which is preliminary data.</text>
</comment>
<gene>
    <name evidence="1" type="ORF">RIF25_09470</name>
</gene>
<keyword evidence="2" id="KW-1185">Reference proteome</keyword>
<evidence type="ECO:0000313" key="1">
    <source>
        <dbReference type="EMBL" id="MDS3861037.1"/>
    </source>
</evidence>
<name>A0AAE4FT27_9CYAN</name>
<evidence type="ECO:0000313" key="2">
    <source>
        <dbReference type="Proteomes" id="UP001268256"/>
    </source>
</evidence>
<dbReference type="RefSeq" id="WP_322878295.1">
    <property type="nucleotide sequence ID" value="NZ_JAVMIP010000008.1"/>
</dbReference>
<proteinExistence type="predicted"/>
<organism evidence="1 2">
    <name type="scientific">Pseudocalidococcus azoricus BACA0444</name>
    <dbReference type="NCBI Taxonomy" id="2918990"/>
    <lineage>
        <taxon>Bacteria</taxon>
        <taxon>Bacillati</taxon>
        <taxon>Cyanobacteriota</taxon>
        <taxon>Cyanophyceae</taxon>
        <taxon>Acaryochloridales</taxon>
        <taxon>Thermosynechococcaceae</taxon>
        <taxon>Pseudocalidococcus</taxon>
        <taxon>Pseudocalidococcus azoricus</taxon>
    </lineage>
</organism>